<sequence length="987" mass="111058">MYREHHQENNKRYFNLQKFRLEKARPEDLKPENLKSEDLEPVKLKLKFLKHLALWVCIAFTALITVTPALALNKAQSEQAEQSYENALINFHKGKNKEAKIHLKNALKVNPVHLPSRILMARILIKEGNGAGAEIELDFARERGADYDQLIVLFGHAYILQGKNKYLLDVINNGNRDDTIEAEISYLRGRAYFGHKKLANAKRSYQEALDRNPVFYQAKLGLAQVAAVHKQFGPALDYIDTIPPTAEPYPNALILKSKIYKQRGSHQKAIDTINEALAIDDTNVMSRLTRAALYVGVKKYDEANEDVDFILQLIPREPRARYLKAVITAAQGDFSTSNTNMIAIINILRSVPPEMMRANPTYYYLSGLTNFQFGNLDEARQSLQLYLKLERGDIGAMRLLGALELQASDPIAANLVLSEAARHQPNNPTILTMLGLVYLELGNIEKANHYLETVTKILPKSPESLTNLARGRMAAGSIGAAIENLLTAQQHNLNSLDIKLLLAKAYQQSGQHDTAVAIIQKLKDKDPENVPLLNLYGTAVGLAGDHRKARESYLAALQIDENDITSLVHLSRMDVIEGHADKAILKLHKQLEKSPESSFLMLELGNTYKLNNDPENALFWYKKAYSIDGDNFATLNRLVEGFLINNDLKAALETASDFIENFPKHSQAYSLLGKLFEKANEPTRAIKNYKLAVEYTIKQGDALLTLANAELRQNKQKAARKTLQKALVWNPDLTDAYIALIKIAIDEADRTNGFALLAHFRAIAKEDNPAPDILSAELYAVLKEYDKAEEFYQAALKIGDNPVAVLGLYRTYSQSGQRKKAIATMEDWHDKYPEDIRSALVLGTAYKQDKQIKKSVEFHDKLLEKNPDMPIILNNAASVNFSLGNKGKALNYARKAHKILPDNPNILDTLAWIESQRGNPEIALPLLRKALVLRFSDPEIKYHLAMTLDKLNRRGEARKILAEAVASRTDFSEKDHARQILKKWRGN</sequence>
<keyword evidence="1" id="KW-0812">Transmembrane</keyword>
<dbReference type="InterPro" id="IPR014266">
    <property type="entry name" value="PEP-CTERM_TPR_PrsT"/>
</dbReference>
<dbReference type="SMART" id="SM00028">
    <property type="entry name" value="TPR"/>
    <property type="match status" value="17"/>
</dbReference>
<proteinExistence type="predicted"/>
<dbReference type="InterPro" id="IPR011990">
    <property type="entry name" value="TPR-like_helical_dom_sf"/>
</dbReference>
<dbReference type="PROSITE" id="PS50005">
    <property type="entry name" value="TPR"/>
    <property type="match status" value="4"/>
</dbReference>
<dbReference type="Pfam" id="PF14559">
    <property type="entry name" value="TPR_19"/>
    <property type="match status" value="2"/>
</dbReference>
<dbReference type="PANTHER" id="PTHR12558">
    <property type="entry name" value="CELL DIVISION CYCLE 16,23,27"/>
    <property type="match status" value="1"/>
</dbReference>
<dbReference type="Gene3D" id="1.25.40.10">
    <property type="entry name" value="Tetratricopeptide repeat domain"/>
    <property type="match status" value="4"/>
</dbReference>
<evidence type="ECO:0000313" key="2">
    <source>
        <dbReference type="EMBL" id="VAX07770.1"/>
    </source>
</evidence>
<dbReference type="SUPFAM" id="SSF48452">
    <property type="entry name" value="TPR-like"/>
    <property type="match status" value="4"/>
</dbReference>
<keyword evidence="1" id="KW-0472">Membrane</keyword>
<reference evidence="2" key="1">
    <citation type="submission" date="2018-06" db="EMBL/GenBank/DDBJ databases">
        <authorList>
            <person name="Zhirakovskaya E."/>
        </authorList>
    </citation>
    <scope>NUCLEOTIDE SEQUENCE</scope>
</reference>
<keyword evidence="1" id="KW-1133">Transmembrane helix</keyword>
<feature type="transmembrane region" description="Helical" evidence="1">
    <location>
        <begin position="52"/>
        <end position="72"/>
    </location>
</feature>
<organism evidence="2">
    <name type="scientific">hydrothermal vent metagenome</name>
    <dbReference type="NCBI Taxonomy" id="652676"/>
    <lineage>
        <taxon>unclassified sequences</taxon>
        <taxon>metagenomes</taxon>
        <taxon>ecological metagenomes</taxon>
    </lineage>
</organism>
<protein>
    <submittedName>
        <fullName evidence="2">Uncharacterized protein</fullName>
    </submittedName>
</protein>
<dbReference type="AlphaFoldDB" id="A0A3B1BBN2"/>
<evidence type="ECO:0000256" key="1">
    <source>
        <dbReference type="SAM" id="Phobius"/>
    </source>
</evidence>
<dbReference type="Pfam" id="PF13432">
    <property type="entry name" value="TPR_16"/>
    <property type="match status" value="2"/>
</dbReference>
<name>A0A3B1BBN2_9ZZZZ</name>
<dbReference type="NCBIfam" id="TIGR02917">
    <property type="entry name" value="PEP_TPR_lipo"/>
    <property type="match status" value="1"/>
</dbReference>
<accession>A0A3B1BBN2</accession>
<dbReference type="PANTHER" id="PTHR12558:SF13">
    <property type="entry name" value="CELL DIVISION CYCLE PROTEIN 27 HOMOLOG"/>
    <property type="match status" value="1"/>
</dbReference>
<dbReference type="InterPro" id="IPR019734">
    <property type="entry name" value="TPR_rpt"/>
</dbReference>
<dbReference type="Pfam" id="PF13181">
    <property type="entry name" value="TPR_8"/>
    <property type="match status" value="2"/>
</dbReference>
<dbReference type="EMBL" id="UOFW01000217">
    <property type="protein sequence ID" value="VAX07770.1"/>
    <property type="molecule type" value="Genomic_DNA"/>
</dbReference>
<gene>
    <name evidence="2" type="ORF">MNBD_ALPHA03-415</name>
</gene>